<organism evidence="4 5">
    <name type="scientific">Pomacea canaliculata</name>
    <name type="common">Golden apple snail</name>
    <dbReference type="NCBI Taxonomy" id="400727"/>
    <lineage>
        <taxon>Eukaryota</taxon>
        <taxon>Metazoa</taxon>
        <taxon>Spiralia</taxon>
        <taxon>Lophotrochozoa</taxon>
        <taxon>Mollusca</taxon>
        <taxon>Gastropoda</taxon>
        <taxon>Caenogastropoda</taxon>
        <taxon>Architaenioglossa</taxon>
        <taxon>Ampullarioidea</taxon>
        <taxon>Ampullariidae</taxon>
        <taxon>Pomacea</taxon>
    </lineage>
</organism>
<keyword evidence="2" id="KW-1015">Disulfide bond</keyword>
<sequence length="109" mass="11996">MLAATYVHSGGNPDRPSGRRLCGQQLADTLDMVCGQTGFNWRKRSEVYFLWFAADDTKTAGREPRSLMAGVRQGRSVADECCRQGPCTIQILESYCASSVEGASETERK</sequence>
<dbReference type="SUPFAM" id="SSF56994">
    <property type="entry name" value="Insulin-like"/>
    <property type="match status" value="1"/>
</dbReference>
<protein>
    <recommendedName>
        <fullName evidence="3">Insulin-like domain-containing protein</fullName>
    </recommendedName>
</protein>
<dbReference type="GO" id="GO:0051897">
    <property type="term" value="P:positive regulation of phosphatidylinositol 3-kinase/protein kinase B signal transduction"/>
    <property type="evidence" value="ECO:0007669"/>
    <property type="project" value="TreeGrafter"/>
</dbReference>
<name>A0A2T7P689_POMCA</name>
<evidence type="ECO:0000256" key="2">
    <source>
        <dbReference type="ARBA" id="ARBA00023157"/>
    </source>
</evidence>
<dbReference type="EMBL" id="PZQS01000006">
    <property type="protein sequence ID" value="PVD28929.1"/>
    <property type="molecule type" value="Genomic_DNA"/>
</dbReference>
<accession>A0A2T7P689</accession>
<evidence type="ECO:0000256" key="1">
    <source>
        <dbReference type="ARBA" id="ARBA00009034"/>
    </source>
</evidence>
<gene>
    <name evidence="4" type="ORF">C0Q70_11524</name>
</gene>
<dbReference type="Pfam" id="PF00049">
    <property type="entry name" value="Insulin"/>
    <property type="match status" value="1"/>
</dbReference>
<dbReference type="GO" id="GO:0008284">
    <property type="term" value="P:positive regulation of cell population proliferation"/>
    <property type="evidence" value="ECO:0007669"/>
    <property type="project" value="TreeGrafter"/>
</dbReference>
<dbReference type="InterPro" id="IPR036438">
    <property type="entry name" value="Insulin-like_sf"/>
</dbReference>
<dbReference type="GO" id="GO:0005159">
    <property type="term" value="F:insulin-like growth factor receptor binding"/>
    <property type="evidence" value="ECO:0007669"/>
    <property type="project" value="TreeGrafter"/>
</dbReference>
<proteinExistence type="inferred from homology"/>
<dbReference type="GO" id="GO:0043066">
    <property type="term" value="P:negative regulation of apoptotic process"/>
    <property type="evidence" value="ECO:0007669"/>
    <property type="project" value="TreeGrafter"/>
</dbReference>
<dbReference type="GO" id="GO:0005179">
    <property type="term" value="F:hormone activity"/>
    <property type="evidence" value="ECO:0007669"/>
    <property type="project" value="InterPro"/>
</dbReference>
<dbReference type="GO" id="GO:0048009">
    <property type="term" value="P:insulin-like growth factor receptor signaling pathway"/>
    <property type="evidence" value="ECO:0007669"/>
    <property type="project" value="TreeGrafter"/>
</dbReference>
<feature type="domain" description="Insulin-like" evidence="3">
    <location>
        <begin position="19"/>
        <end position="96"/>
    </location>
</feature>
<dbReference type="PANTHER" id="PTHR46845:SF1">
    <property type="entry name" value="INSULIN-LIKE GROWTH FACTOR I"/>
    <property type="match status" value="1"/>
</dbReference>
<evidence type="ECO:0000313" key="5">
    <source>
        <dbReference type="Proteomes" id="UP000245119"/>
    </source>
</evidence>
<dbReference type="PANTHER" id="PTHR46845">
    <property type="entry name" value="INSULIN-LIKE GROWTH FACTOR I"/>
    <property type="match status" value="1"/>
</dbReference>
<comment type="caution">
    <text evidence="4">The sequence shown here is derived from an EMBL/GenBank/DDBJ whole genome shotgun (WGS) entry which is preliminary data.</text>
</comment>
<dbReference type="AlphaFoldDB" id="A0A2T7P689"/>
<dbReference type="GO" id="GO:0008283">
    <property type="term" value="P:cell population proliferation"/>
    <property type="evidence" value="ECO:0007669"/>
    <property type="project" value="TreeGrafter"/>
</dbReference>
<reference evidence="4 5" key="1">
    <citation type="submission" date="2018-04" db="EMBL/GenBank/DDBJ databases">
        <title>The genome of golden apple snail Pomacea canaliculata provides insight into stress tolerance and invasive adaptation.</title>
        <authorList>
            <person name="Liu C."/>
            <person name="Liu B."/>
            <person name="Ren Y."/>
            <person name="Zhang Y."/>
            <person name="Wang H."/>
            <person name="Li S."/>
            <person name="Jiang F."/>
            <person name="Yin L."/>
            <person name="Zhang G."/>
            <person name="Qian W."/>
            <person name="Fan W."/>
        </authorList>
    </citation>
    <scope>NUCLEOTIDE SEQUENCE [LARGE SCALE GENOMIC DNA]</scope>
    <source>
        <strain evidence="4">SZHN2017</strain>
        <tissue evidence="4">Muscle</tissue>
    </source>
</reference>
<evidence type="ECO:0000259" key="3">
    <source>
        <dbReference type="SMART" id="SM00078"/>
    </source>
</evidence>
<comment type="similarity">
    <text evidence="1">Belongs to the insulin family.</text>
</comment>
<keyword evidence="5" id="KW-1185">Reference proteome</keyword>
<dbReference type="Gene3D" id="1.10.100.10">
    <property type="entry name" value="Insulin-like"/>
    <property type="match status" value="1"/>
</dbReference>
<dbReference type="InterPro" id="IPR016179">
    <property type="entry name" value="Insulin-like"/>
</dbReference>
<dbReference type="SMART" id="SM00078">
    <property type="entry name" value="IlGF"/>
    <property type="match status" value="1"/>
</dbReference>
<dbReference type="Proteomes" id="UP000245119">
    <property type="component" value="Linkage Group LG6"/>
</dbReference>
<dbReference type="GO" id="GO:0005615">
    <property type="term" value="C:extracellular space"/>
    <property type="evidence" value="ECO:0007669"/>
    <property type="project" value="TreeGrafter"/>
</dbReference>
<dbReference type="OrthoDB" id="6073607at2759"/>
<evidence type="ECO:0000313" key="4">
    <source>
        <dbReference type="EMBL" id="PVD28929.1"/>
    </source>
</evidence>